<dbReference type="InterPro" id="IPR035965">
    <property type="entry name" value="PAS-like_dom_sf"/>
</dbReference>
<dbReference type="GO" id="GO:0000976">
    <property type="term" value="F:transcription cis-regulatory region binding"/>
    <property type="evidence" value="ECO:0007669"/>
    <property type="project" value="TreeGrafter"/>
</dbReference>
<dbReference type="NCBIfam" id="TIGR00229">
    <property type="entry name" value="sensory_box"/>
    <property type="match status" value="1"/>
</dbReference>
<keyword evidence="1" id="KW-0597">Phosphoprotein</keyword>
<dbReference type="InterPro" id="IPR000700">
    <property type="entry name" value="PAS-assoc_C"/>
</dbReference>
<evidence type="ECO:0000259" key="8">
    <source>
        <dbReference type="PROSITE" id="PS50113"/>
    </source>
</evidence>
<feature type="domain" description="PAC" evidence="8">
    <location>
        <begin position="199"/>
        <end position="249"/>
    </location>
</feature>
<dbReference type="SUPFAM" id="SSF55785">
    <property type="entry name" value="PYP-like sensor domain (PAS domain)"/>
    <property type="match status" value="1"/>
</dbReference>
<evidence type="ECO:0000259" key="7">
    <source>
        <dbReference type="PROSITE" id="PS50110"/>
    </source>
</evidence>
<dbReference type="InterPro" id="IPR000014">
    <property type="entry name" value="PAS"/>
</dbReference>
<accession>X1UBL9</accession>
<dbReference type="InterPro" id="IPR001789">
    <property type="entry name" value="Sig_transdc_resp-reg_receiver"/>
</dbReference>
<keyword evidence="2" id="KW-0902">Two-component regulatory system</keyword>
<dbReference type="CDD" id="cd00156">
    <property type="entry name" value="REC"/>
    <property type="match status" value="1"/>
</dbReference>
<dbReference type="GO" id="GO:0006355">
    <property type="term" value="P:regulation of DNA-templated transcription"/>
    <property type="evidence" value="ECO:0007669"/>
    <property type="project" value="InterPro"/>
</dbReference>
<dbReference type="Pfam" id="PF00072">
    <property type="entry name" value="Response_reg"/>
    <property type="match status" value="1"/>
</dbReference>
<feature type="non-terminal residue" evidence="9">
    <location>
        <position position="273"/>
    </location>
</feature>
<dbReference type="AlphaFoldDB" id="X1UBL9"/>
<proteinExistence type="predicted"/>
<reference evidence="9" key="1">
    <citation type="journal article" date="2014" name="Front. Microbiol.">
        <title>High frequency of phylogenetically diverse reductive dehalogenase-homologous genes in deep subseafloor sedimentary metagenomes.</title>
        <authorList>
            <person name="Kawai M."/>
            <person name="Futagami T."/>
            <person name="Toyoda A."/>
            <person name="Takaki Y."/>
            <person name="Nishi S."/>
            <person name="Hori S."/>
            <person name="Arai W."/>
            <person name="Tsubouchi T."/>
            <person name="Morono Y."/>
            <person name="Uchiyama I."/>
            <person name="Ito T."/>
            <person name="Fujiyama A."/>
            <person name="Inagaki F."/>
            <person name="Takami H."/>
        </authorList>
    </citation>
    <scope>NUCLEOTIDE SEQUENCE</scope>
    <source>
        <strain evidence="9">Expedition CK06-06</strain>
    </source>
</reference>
<dbReference type="SMART" id="SM00448">
    <property type="entry name" value="REC"/>
    <property type="match status" value="1"/>
</dbReference>
<dbReference type="GO" id="GO:0000156">
    <property type="term" value="F:phosphorelay response regulator activity"/>
    <property type="evidence" value="ECO:0007669"/>
    <property type="project" value="TreeGrafter"/>
</dbReference>
<dbReference type="PROSITE" id="PS50113">
    <property type="entry name" value="PAC"/>
    <property type="match status" value="1"/>
</dbReference>
<protein>
    <recommendedName>
        <fullName evidence="10">Response regulatory domain-containing protein</fullName>
    </recommendedName>
</protein>
<evidence type="ECO:0000256" key="1">
    <source>
        <dbReference type="ARBA" id="ARBA00022553"/>
    </source>
</evidence>
<dbReference type="PROSITE" id="PS50110">
    <property type="entry name" value="RESPONSE_REGULATORY"/>
    <property type="match status" value="1"/>
</dbReference>
<sequence>MEERDIKVLLIEDNQDDAELLQRKLAKSVNGHFTVTTAKCLKDGLEKLTANSHDLILSDLGLPDSHGLDTVTQVLQMAPDIPLVVLSGYDDESVAIKAVQLGAQDYMVKGQMDGTQMERSLSYAVERFRLQRELEQHTQEISKIQANLLKILDKNADAIIVVSKNKQILFINPAAESLFRCNRKALLNTPFIFPVEGGKTSEIDIKRQNGEKTIAEMRVVDIDWEGTLAYLASLRDVTEQKKAEEKLRESEEKFSKAFRSSPDMIVITTVKDG</sequence>
<dbReference type="GO" id="GO:0005829">
    <property type="term" value="C:cytosol"/>
    <property type="evidence" value="ECO:0007669"/>
    <property type="project" value="TreeGrafter"/>
</dbReference>
<evidence type="ECO:0000256" key="4">
    <source>
        <dbReference type="ARBA" id="ARBA00023125"/>
    </source>
</evidence>
<dbReference type="Pfam" id="PF00989">
    <property type="entry name" value="PAS"/>
    <property type="match status" value="1"/>
</dbReference>
<dbReference type="SUPFAM" id="SSF52172">
    <property type="entry name" value="CheY-like"/>
    <property type="match status" value="1"/>
</dbReference>
<dbReference type="InterPro" id="IPR011006">
    <property type="entry name" value="CheY-like_superfamily"/>
</dbReference>
<dbReference type="EMBL" id="BARW01017627">
    <property type="protein sequence ID" value="GAI89744.1"/>
    <property type="molecule type" value="Genomic_DNA"/>
</dbReference>
<gene>
    <name evidence="9" type="ORF">S12H4_30398</name>
</gene>
<dbReference type="InterPro" id="IPR039420">
    <property type="entry name" value="WalR-like"/>
</dbReference>
<evidence type="ECO:0000313" key="9">
    <source>
        <dbReference type="EMBL" id="GAI89744.1"/>
    </source>
</evidence>
<keyword evidence="3" id="KW-0805">Transcription regulation</keyword>
<evidence type="ECO:0000256" key="5">
    <source>
        <dbReference type="ARBA" id="ARBA00023163"/>
    </source>
</evidence>
<name>X1UBL9_9ZZZZ</name>
<dbReference type="GO" id="GO:0032993">
    <property type="term" value="C:protein-DNA complex"/>
    <property type="evidence" value="ECO:0007669"/>
    <property type="project" value="TreeGrafter"/>
</dbReference>
<keyword evidence="6" id="KW-0175">Coiled coil</keyword>
<dbReference type="Gene3D" id="3.40.50.2300">
    <property type="match status" value="1"/>
</dbReference>
<keyword evidence="4" id="KW-0238">DNA-binding</keyword>
<dbReference type="Gene3D" id="3.30.450.20">
    <property type="entry name" value="PAS domain"/>
    <property type="match status" value="2"/>
</dbReference>
<organism evidence="9">
    <name type="scientific">marine sediment metagenome</name>
    <dbReference type="NCBI Taxonomy" id="412755"/>
    <lineage>
        <taxon>unclassified sequences</taxon>
        <taxon>metagenomes</taxon>
        <taxon>ecological metagenomes</taxon>
    </lineage>
</organism>
<keyword evidence="5" id="KW-0804">Transcription</keyword>
<feature type="domain" description="Response regulatory" evidence="7">
    <location>
        <begin position="7"/>
        <end position="124"/>
    </location>
</feature>
<dbReference type="InterPro" id="IPR013767">
    <property type="entry name" value="PAS_fold"/>
</dbReference>
<evidence type="ECO:0008006" key="10">
    <source>
        <dbReference type="Google" id="ProtNLM"/>
    </source>
</evidence>
<dbReference type="PANTHER" id="PTHR48111">
    <property type="entry name" value="REGULATOR OF RPOS"/>
    <property type="match status" value="1"/>
</dbReference>
<comment type="caution">
    <text evidence="9">The sequence shown here is derived from an EMBL/GenBank/DDBJ whole genome shotgun (WGS) entry which is preliminary data.</text>
</comment>
<feature type="coiled-coil region" evidence="6">
    <location>
        <begin position="127"/>
        <end position="154"/>
    </location>
</feature>
<evidence type="ECO:0000256" key="2">
    <source>
        <dbReference type="ARBA" id="ARBA00023012"/>
    </source>
</evidence>
<dbReference type="SMART" id="SM00091">
    <property type="entry name" value="PAS"/>
    <property type="match status" value="1"/>
</dbReference>
<evidence type="ECO:0000256" key="3">
    <source>
        <dbReference type="ARBA" id="ARBA00023015"/>
    </source>
</evidence>
<dbReference type="PANTHER" id="PTHR48111:SF1">
    <property type="entry name" value="TWO-COMPONENT RESPONSE REGULATOR ORR33"/>
    <property type="match status" value="1"/>
</dbReference>
<evidence type="ECO:0000256" key="6">
    <source>
        <dbReference type="SAM" id="Coils"/>
    </source>
</evidence>
<dbReference type="CDD" id="cd00130">
    <property type="entry name" value="PAS"/>
    <property type="match status" value="1"/>
</dbReference>